<reference evidence="3" key="2">
    <citation type="submission" date="2020-09" db="EMBL/GenBank/DDBJ databases">
        <authorList>
            <person name="Sun Q."/>
            <person name="Ohkuma M."/>
        </authorList>
    </citation>
    <scope>NUCLEOTIDE SEQUENCE</scope>
    <source>
        <strain evidence="3">JCM 3131</strain>
    </source>
</reference>
<feature type="signal peptide" evidence="2">
    <location>
        <begin position="1"/>
        <end position="30"/>
    </location>
</feature>
<evidence type="ECO:0000313" key="3">
    <source>
        <dbReference type="EMBL" id="GGQ73224.1"/>
    </source>
</evidence>
<feature type="compositionally biased region" description="Low complexity" evidence="1">
    <location>
        <begin position="63"/>
        <end position="74"/>
    </location>
</feature>
<gene>
    <name evidence="3" type="ORF">GCM10010145_48720</name>
</gene>
<dbReference type="AlphaFoldDB" id="A0A918BKH8"/>
<evidence type="ECO:0000256" key="1">
    <source>
        <dbReference type="SAM" id="MobiDB-lite"/>
    </source>
</evidence>
<reference evidence="3" key="1">
    <citation type="journal article" date="2014" name="Int. J. Syst. Evol. Microbiol.">
        <title>Complete genome sequence of Corynebacterium casei LMG S-19264T (=DSM 44701T), isolated from a smear-ripened cheese.</title>
        <authorList>
            <consortium name="US DOE Joint Genome Institute (JGI-PGF)"/>
            <person name="Walter F."/>
            <person name="Albersmeier A."/>
            <person name="Kalinowski J."/>
            <person name="Ruckert C."/>
        </authorList>
    </citation>
    <scope>NUCLEOTIDE SEQUENCE</scope>
    <source>
        <strain evidence="3">JCM 3131</strain>
    </source>
</reference>
<feature type="chain" id="PRO_5037550186" evidence="2">
    <location>
        <begin position="31"/>
        <end position="114"/>
    </location>
</feature>
<feature type="compositionally biased region" description="Polar residues" evidence="1">
    <location>
        <begin position="90"/>
        <end position="105"/>
    </location>
</feature>
<feature type="compositionally biased region" description="Basic and acidic residues" evidence="1">
    <location>
        <begin position="49"/>
        <end position="60"/>
    </location>
</feature>
<protein>
    <submittedName>
        <fullName evidence="3">Uncharacterized protein</fullName>
    </submittedName>
</protein>
<comment type="caution">
    <text evidence="3">The sequence shown here is derived from an EMBL/GenBank/DDBJ whole genome shotgun (WGS) entry which is preliminary data.</text>
</comment>
<name>A0A918BKH8_9ACTN</name>
<evidence type="ECO:0000256" key="2">
    <source>
        <dbReference type="SAM" id="SignalP"/>
    </source>
</evidence>
<dbReference type="EMBL" id="BMQK01000012">
    <property type="protein sequence ID" value="GGQ73224.1"/>
    <property type="molecule type" value="Genomic_DNA"/>
</dbReference>
<accession>A0A918BKH8</accession>
<organism evidence="3 4">
    <name type="scientific">Streptomyces ruber</name>
    <dbReference type="NCBI Taxonomy" id="83378"/>
    <lineage>
        <taxon>Bacteria</taxon>
        <taxon>Bacillati</taxon>
        <taxon>Actinomycetota</taxon>
        <taxon>Actinomycetes</taxon>
        <taxon>Kitasatosporales</taxon>
        <taxon>Streptomycetaceae</taxon>
        <taxon>Streptomyces</taxon>
    </lineage>
</organism>
<feature type="compositionally biased region" description="Pro residues" evidence="1">
    <location>
        <begin position="75"/>
        <end position="85"/>
    </location>
</feature>
<dbReference type="Proteomes" id="UP000620156">
    <property type="component" value="Unassembled WGS sequence"/>
</dbReference>
<keyword evidence="4" id="KW-1185">Reference proteome</keyword>
<keyword evidence="2" id="KW-0732">Signal</keyword>
<sequence>MFSMRSSVAALGLVLAAGGAMLGQASAAVAADGPGGIPALVVSPAPGKLTKEQKVTETYKYDPQGSGSSSQPPASSTPPPAPEPGPVTNLKDTASSAVQSVTSGAGATVDSALK</sequence>
<evidence type="ECO:0000313" key="4">
    <source>
        <dbReference type="Proteomes" id="UP000620156"/>
    </source>
</evidence>
<proteinExistence type="predicted"/>
<dbReference type="RefSeq" id="WP_229821223.1">
    <property type="nucleotide sequence ID" value="NZ_BMQK01000012.1"/>
</dbReference>
<feature type="region of interest" description="Disordered" evidence="1">
    <location>
        <begin position="33"/>
        <end position="114"/>
    </location>
</feature>